<name>A0A6S6QYP9_9HYPH</name>
<evidence type="ECO:0000313" key="4">
    <source>
        <dbReference type="EMBL" id="BCJ92210.1"/>
    </source>
</evidence>
<dbReference type="GO" id="GO:0046872">
    <property type="term" value="F:metal ion binding"/>
    <property type="evidence" value="ECO:0007669"/>
    <property type="project" value="UniProtKB-KW"/>
</dbReference>
<sequence length="285" mass="32053">MIIACATDENYAEMAGVFLRSLAVNGDIADADLVVVGDQLNPETVEALRLCAAPIAIRYIDLGVARRQIADLNFSFYSTATYIRLMLPDLLTDSGRVLYLDSDILINRSLRPLFDTDLGSNLAAAVEDAAPATVQKLANTRLGRPEDGIYFNAGVLLFDLDTWRDLDIGNRCIKFAEGRDDYWPDQDAINFILDGRIKKLDRTWNFFSHEPLPRGAFDAAHVIHFIPEKPLSTSCKHPLFEDYLALRAQTPWHSKPLNLAANKRRIALMHQMVAKRAKRHKQQNS</sequence>
<dbReference type="CDD" id="cd04194">
    <property type="entry name" value="GT8_A4GalT_like"/>
    <property type="match status" value="1"/>
</dbReference>
<organism evidence="4 5">
    <name type="scientific">Terrihabitans soli</name>
    <dbReference type="NCBI Taxonomy" id="708113"/>
    <lineage>
        <taxon>Bacteria</taxon>
        <taxon>Pseudomonadati</taxon>
        <taxon>Pseudomonadota</taxon>
        <taxon>Alphaproteobacteria</taxon>
        <taxon>Hyphomicrobiales</taxon>
        <taxon>Terrihabitans</taxon>
    </lineage>
</organism>
<gene>
    <name evidence="4" type="ORF">IZ6_29450</name>
</gene>
<dbReference type="Gene3D" id="3.90.550.10">
    <property type="entry name" value="Spore Coat Polysaccharide Biosynthesis Protein SpsA, Chain A"/>
    <property type="match status" value="1"/>
</dbReference>
<keyword evidence="1" id="KW-0328">Glycosyltransferase</keyword>
<evidence type="ECO:0000313" key="5">
    <source>
        <dbReference type="Proteomes" id="UP000515317"/>
    </source>
</evidence>
<dbReference type="AlphaFoldDB" id="A0A6S6QYP9"/>
<dbReference type="RefSeq" id="WP_222875803.1">
    <property type="nucleotide sequence ID" value="NZ_AP023361.1"/>
</dbReference>
<dbReference type="InterPro" id="IPR029044">
    <property type="entry name" value="Nucleotide-diphossugar_trans"/>
</dbReference>
<keyword evidence="3" id="KW-0479">Metal-binding</keyword>
<dbReference type="GO" id="GO:0016757">
    <property type="term" value="F:glycosyltransferase activity"/>
    <property type="evidence" value="ECO:0007669"/>
    <property type="project" value="UniProtKB-KW"/>
</dbReference>
<protein>
    <submittedName>
        <fullName evidence="4">Glycosyl transferase family 8</fullName>
    </submittedName>
</protein>
<keyword evidence="2 4" id="KW-0808">Transferase</keyword>
<proteinExistence type="predicted"/>
<evidence type="ECO:0000256" key="1">
    <source>
        <dbReference type="ARBA" id="ARBA00022676"/>
    </source>
</evidence>
<dbReference type="PANTHER" id="PTHR13778:SF47">
    <property type="entry name" value="LIPOPOLYSACCHARIDE 1,3-GALACTOSYLTRANSFERASE"/>
    <property type="match status" value="1"/>
</dbReference>
<dbReference type="EMBL" id="AP023361">
    <property type="protein sequence ID" value="BCJ92210.1"/>
    <property type="molecule type" value="Genomic_DNA"/>
</dbReference>
<evidence type="ECO:0000256" key="3">
    <source>
        <dbReference type="ARBA" id="ARBA00022723"/>
    </source>
</evidence>
<dbReference type="SUPFAM" id="SSF53448">
    <property type="entry name" value="Nucleotide-diphospho-sugar transferases"/>
    <property type="match status" value="1"/>
</dbReference>
<dbReference type="KEGG" id="tso:IZ6_29450"/>
<dbReference type="Pfam" id="PF01501">
    <property type="entry name" value="Glyco_transf_8"/>
    <property type="match status" value="1"/>
</dbReference>
<dbReference type="InterPro" id="IPR050748">
    <property type="entry name" value="Glycosyltrans_8_dom-fam"/>
</dbReference>
<accession>A0A6S6QYP9</accession>
<dbReference type="PANTHER" id="PTHR13778">
    <property type="entry name" value="GLYCOSYLTRANSFERASE 8 DOMAIN-CONTAINING PROTEIN"/>
    <property type="match status" value="1"/>
</dbReference>
<evidence type="ECO:0000256" key="2">
    <source>
        <dbReference type="ARBA" id="ARBA00022679"/>
    </source>
</evidence>
<keyword evidence="5" id="KW-1185">Reference proteome</keyword>
<dbReference type="InterPro" id="IPR002495">
    <property type="entry name" value="Glyco_trans_8"/>
</dbReference>
<dbReference type="Proteomes" id="UP000515317">
    <property type="component" value="Chromosome"/>
</dbReference>
<reference evidence="4 5" key="1">
    <citation type="submission" date="2020-08" db="EMBL/GenBank/DDBJ databases">
        <title>Genome sequence of Rhizobiales bacterium strain IZ6.</title>
        <authorList>
            <person name="Nakai R."/>
            <person name="Naganuma T."/>
        </authorList>
    </citation>
    <scope>NUCLEOTIDE SEQUENCE [LARGE SCALE GENOMIC DNA]</scope>
    <source>
        <strain evidence="4 5">IZ6</strain>
    </source>
</reference>